<comment type="caution">
    <text evidence="2">The sequence shown here is derived from an EMBL/GenBank/DDBJ whole genome shotgun (WGS) entry which is preliminary data.</text>
</comment>
<reference evidence="2" key="1">
    <citation type="submission" date="2019-06" db="EMBL/GenBank/DDBJ databases">
        <authorList>
            <person name="Zheng W."/>
        </authorList>
    </citation>
    <scope>NUCLEOTIDE SEQUENCE</scope>
    <source>
        <strain evidence="2">QDHG01</strain>
    </source>
</reference>
<keyword evidence="1" id="KW-0732">Signal</keyword>
<evidence type="ECO:0000256" key="1">
    <source>
        <dbReference type="SAM" id="SignalP"/>
    </source>
</evidence>
<evidence type="ECO:0000313" key="3">
    <source>
        <dbReference type="Proteomes" id="UP000785679"/>
    </source>
</evidence>
<proteinExistence type="predicted"/>
<organism evidence="2 3">
    <name type="scientific">Halteria grandinella</name>
    <dbReference type="NCBI Taxonomy" id="5974"/>
    <lineage>
        <taxon>Eukaryota</taxon>
        <taxon>Sar</taxon>
        <taxon>Alveolata</taxon>
        <taxon>Ciliophora</taxon>
        <taxon>Intramacronucleata</taxon>
        <taxon>Spirotrichea</taxon>
        <taxon>Stichotrichia</taxon>
        <taxon>Sporadotrichida</taxon>
        <taxon>Halteriidae</taxon>
        <taxon>Halteria</taxon>
    </lineage>
</organism>
<dbReference type="EMBL" id="RRYP01014289">
    <property type="protein sequence ID" value="TNV76049.1"/>
    <property type="molecule type" value="Genomic_DNA"/>
</dbReference>
<dbReference type="AlphaFoldDB" id="A0A8J8NJX4"/>
<protein>
    <recommendedName>
        <fullName evidence="4">TLDc domain-containing protein</fullName>
    </recommendedName>
</protein>
<evidence type="ECO:0008006" key="4">
    <source>
        <dbReference type="Google" id="ProtNLM"/>
    </source>
</evidence>
<dbReference type="Proteomes" id="UP000785679">
    <property type="component" value="Unassembled WGS sequence"/>
</dbReference>
<feature type="signal peptide" evidence="1">
    <location>
        <begin position="1"/>
        <end position="16"/>
    </location>
</feature>
<accession>A0A8J8NJX4</accession>
<sequence length="258" mass="29274">MFKFIIHTVLLTACTSTYIGNCSNAFTFSEVQAPGTKFTCAKLTTSKVWQCKVTETLFPMCSKEEQCKSFNCQLRMKYFEGSNMGITVEEGQWLLQQIKGIDLSLKPVLLYQATRDGWSIPNYHSKVGGIPNTYNFFKFSQTQRRAGFFTTLPKNISAEWSYQNDNQSFILSIDKRIVGRANQFDNIILQSQGHGPAIFSWLCDYLVGSVYPIRRDGSAHCGIEYCFIPFEDDTKICSLNGLDGADGMLDEIEVWQIQ</sequence>
<name>A0A8J8NJX4_HALGN</name>
<dbReference type="OrthoDB" id="10677995at2759"/>
<evidence type="ECO:0000313" key="2">
    <source>
        <dbReference type="EMBL" id="TNV76049.1"/>
    </source>
</evidence>
<keyword evidence="3" id="KW-1185">Reference proteome</keyword>
<feature type="chain" id="PRO_5035202218" description="TLDc domain-containing protein" evidence="1">
    <location>
        <begin position="17"/>
        <end position="258"/>
    </location>
</feature>
<gene>
    <name evidence="2" type="ORF">FGO68_gene17023</name>
</gene>